<accession>A0A558QZL8</accession>
<name>A0A558QZL8_9SPHN</name>
<comment type="caution">
    <text evidence="1">The sequence shown here is derived from an EMBL/GenBank/DDBJ whole genome shotgun (WGS) entry which is preliminary data.</text>
</comment>
<gene>
    <name evidence="1" type="ORF">FOY91_14220</name>
</gene>
<dbReference type="OrthoDB" id="5196049at2"/>
<evidence type="ECO:0000313" key="2">
    <source>
        <dbReference type="Proteomes" id="UP000318681"/>
    </source>
</evidence>
<protein>
    <submittedName>
        <fullName evidence="1">Uncharacterized protein</fullName>
    </submittedName>
</protein>
<evidence type="ECO:0000313" key="1">
    <source>
        <dbReference type="EMBL" id="TVV72548.1"/>
    </source>
</evidence>
<organism evidence="1 2">
    <name type="scientific">Alterirhizorhabdus solaris</name>
    <dbReference type="NCBI Taxonomy" id="2529389"/>
    <lineage>
        <taxon>Bacteria</taxon>
        <taxon>Pseudomonadati</taxon>
        <taxon>Pseudomonadota</taxon>
        <taxon>Alphaproteobacteria</taxon>
        <taxon>Sphingomonadales</taxon>
        <taxon>Rhizorhabdaceae</taxon>
        <taxon>Alterirhizorhabdus</taxon>
    </lineage>
</organism>
<dbReference type="RefSeq" id="WP_145153265.1">
    <property type="nucleotide sequence ID" value="NZ_VNIM01000062.1"/>
</dbReference>
<reference evidence="1 2" key="1">
    <citation type="submission" date="2019-07" db="EMBL/GenBank/DDBJ databases">
        <title>Sphingomonas solaris sp. nov., isolated from a solar panel from Boston, Massachusetts.</title>
        <authorList>
            <person name="Tanner K."/>
            <person name="Pascual J."/>
            <person name="Mancuso C."/>
            <person name="Pereto J."/>
            <person name="Khalil A."/>
            <person name="Vilanova C."/>
        </authorList>
    </citation>
    <scope>NUCLEOTIDE SEQUENCE [LARGE SCALE GENOMIC DNA]</scope>
    <source>
        <strain evidence="1 2">R4DWN</strain>
    </source>
</reference>
<dbReference type="AlphaFoldDB" id="A0A558QZL8"/>
<keyword evidence="2" id="KW-1185">Reference proteome</keyword>
<sequence length="105" mass="11541">MDDGKPEWSDDLAAKLLGSVVLVGITRRSVSGETLEQFYGTVKRADAQGIDLALSGSRSGESFFLPPDPRAFFPAQPGSYRLRDTGEIVENPDFTTTWTVDRDED</sequence>
<dbReference type="Proteomes" id="UP000318681">
    <property type="component" value="Unassembled WGS sequence"/>
</dbReference>
<proteinExistence type="predicted"/>
<dbReference type="EMBL" id="VNIM01000062">
    <property type="protein sequence ID" value="TVV72548.1"/>
    <property type="molecule type" value="Genomic_DNA"/>
</dbReference>